<protein>
    <submittedName>
        <fullName evidence="1">Uncharacterized protein</fullName>
    </submittedName>
</protein>
<evidence type="ECO:0000313" key="2">
    <source>
        <dbReference type="Proteomes" id="UP000324800"/>
    </source>
</evidence>
<name>A0A5J4VHF6_9EUKA</name>
<dbReference type="AlphaFoldDB" id="A0A5J4VHF6"/>
<gene>
    <name evidence="1" type="ORF">EZS28_022491</name>
</gene>
<proteinExistence type="predicted"/>
<dbReference type="EMBL" id="SNRW01007026">
    <property type="protein sequence ID" value="KAA6381980.1"/>
    <property type="molecule type" value="Genomic_DNA"/>
</dbReference>
<accession>A0A5J4VHF6</accession>
<comment type="caution">
    <text evidence="1">The sequence shown here is derived from an EMBL/GenBank/DDBJ whole genome shotgun (WGS) entry which is preliminary data.</text>
</comment>
<evidence type="ECO:0000313" key="1">
    <source>
        <dbReference type="EMBL" id="KAA6381980.1"/>
    </source>
</evidence>
<sequence>MRGPKGGVLKFFQVIINFKWSRNPKSLAQQVHKVWSRATPYRTL</sequence>
<reference evidence="1 2" key="1">
    <citation type="submission" date="2019-03" db="EMBL/GenBank/DDBJ databases">
        <title>Single cell metagenomics reveals metabolic interactions within the superorganism composed of flagellate Streblomastix strix and complex community of Bacteroidetes bacteria on its surface.</title>
        <authorList>
            <person name="Treitli S.C."/>
            <person name="Kolisko M."/>
            <person name="Husnik F."/>
            <person name="Keeling P."/>
            <person name="Hampl V."/>
        </authorList>
    </citation>
    <scope>NUCLEOTIDE SEQUENCE [LARGE SCALE GENOMIC DNA]</scope>
    <source>
        <strain evidence="1">ST1C</strain>
    </source>
</reference>
<feature type="non-terminal residue" evidence="1">
    <location>
        <position position="44"/>
    </location>
</feature>
<dbReference type="Proteomes" id="UP000324800">
    <property type="component" value="Unassembled WGS sequence"/>
</dbReference>
<organism evidence="1 2">
    <name type="scientific">Streblomastix strix</name>
    <dbReference type="NCBI Taxonomy" id="222440"/>
    <lineage>
        <taxon>Eukaryota</taxon>
        <taxon>Metamonada</taxon>
        <taxon>Preaxostyla</taxon>
        <taxon>Oxymonadida</taxon>
        <taxon>Streblomastigidae</taxon>
        <taxon>Streblomastix</taxon>
    </lineage>
</organism>